<dbReference type="SFLD" id="SFLDS00003">
    <property type="entry name" value="Haloacid_Dehalogenase"/>
    <property type="match status" value="1"/>
</dbReference>
<dbReference type="InterPro" id="IPR010237">
    <property type="entry name" value="Pyr-5-nucltdase"/>
</dbReference>
<dbReference type="NCBIfam" id="TIGR01993">
    <property type="entry name" value="Pyr-5-nucltdase"/>
    <property type="match status" value="1"/>
</dbReference>
<sequence length="370" mass="42509">MLLKGQDEIHGPCTSAWRFRSLSVLMAYLGTLSLINYRPGRVTCYLSCIRITYHLCIVSQPQDASQSLKLHLLPPRISRSFSSPIRPLGSFCSHSTNHFTSNRATKPTRPTLLLRPSFHYQPSRFYSSISSMDPIKPQSNGVSTPKPVLFFDIDNCLYPRSSRVQDHMAQLIDEYFAKHLSLSWEDAVKLHKEYYTNYGLAIEGLVRHHQIDPLEYNSKVDDALPLEDILKPNPELRQLLEDVDKSKCTMWLLTNAYVNHAKRVLKLLGIEDLFDGLTFCDYGQQPLVCKPAKEMYLRAMREAGVEKMEDCYFVDDSYLNCQKAQGYGWNVAHLVEEDLPVPITPASAHQIRHLRELRDVFPQFFKSKHA</sequence>
<name>A0A4U6XSC3_9PEZI</name>
<dbReference type="InterPro" id="IPR006439">
    <property type="entry name" value="HAD-SF_hydro_IA"/>
</dbReference>
<dbReference type="EMBL" id="PJEX01000019">
    <property type="protein sequence ID" value="TKW58784.1"/>
    <property type="molecule type" value="Genomic_DNA"/>
</dbReference>
<dbReference type="FunFam" id="1.10.150.450:FF:000001">
    <property type="entry name" value="SDT1p Pyrimidine nucleotidase"/>
    <property type="match status" value="1"/>
</dbReference>
<dbReference type="Pfam" id="PF00702">
    <property type="entry name" value="Hydrolase"/>
    <property type="match status" value="1"/>
</dbReference>
<dbReference type="AlphaFoldDB" id="A0A4U6XSC3"/>
<keyword evidence="2" id="KW-1185">Reference proteome</keyword>
<dbReference type="PANTHER" id="PTHR47438">
    <property type="entry name" value="PHOSPHATE METABOLISM PROTEIN 8-RELATED"/>
    <property type="match status" value="1"/>
</dbReference>
<proteinExistence type="predicted"/>
<dbReference type="InterPro" id="IPR052791">
    <property type="entry name" value="SSM1_domain"/>
</dbReference>
<dbReference type="SFLD" id="SFLDG01129">
    <property type="entry name" value="C1.5:_HAD__Beta-PGM__Phosphata"/>
    <property type="match status" value="1"/>
</dbReference>
<dbReference type="Gene3D" id="3.40.50.1000">
    <property type="entry name" value="HAD superfamily/HAD-like"/>
    <property type="match status" value="1"/>
</dbReference>
<evidence type="ECO:0000313" key="2">
    <source>
        <dbReference type="Proteomes" id="UP000310108"/>
    </source>
</evidence>
<dbReference type="PANTHER" id="PTHR47438:SF1">
    <property type="entry name" value="PHOSPHATE METABOLISM PROTEIN 8-RELATED"/>
    <property type="match status" value="1"/>
</dbReference>
<dbReference type="GO" id="GO:0008252">
    <property type="term" value="F:nucleotidase activity"/>
    <property type="evidence" value="ECO:0007669"/>
    <property type="project" value="TreeGrafter"/>
</dbReference>
<protein>
    <recommendedName>
        <fullName evidence="3">Suppressor of disruption of TFIIS</fullName>
    </recommendedName>
</protein>
<organism evidence="1 2">
    <name type="scientific">Colletotrichum tanaceti</name>
    <dbReference type="NCBI Taxonomy" id="1306861"/>
    <lineage>
        <taxon>Eukaryota</taxon>
        <taxon>Fungi</taxon>
        <taxon>Dikarya</taxon>
        <taxon>Ascomycota</taxon>
        <taxon>Pezizomycotina</taxon>
        <taxon>Sordariomycetes</taxon>
        <taxon>Hypocreomycetidae</taxon>
        <taxon>Glomerellales</taxon>
        <taxon>Glomerellaceae</taxon>
        <taxon>Colletotrichum</taxon>
        <taxon>Colletotrichum destructivum species complex</taxon>
    </lineage>
</organism>
<reference evidence="1 2" key="1">
    <citation type="journal article" date="2019" name="PLoS ONE">
        <title>Comparative genome analysis indicates high evolutionary potential of pathogenicity genes in Colletotrichum tanaceti.</title>
        <authorList>
            <person name="Lelwala R.V."/>
            <person name="Korhonen P.K."/>
            <person name="Young N.D."/>
            <person name="Scott J.B."/>
            <person name="Ades P.A."/>
            <person name="Gasser R.B."/>
            <person name="Taylor P.W.J."/>
        </authorList>
    </citation>
    <scope>NUCLEOTIDE SEQUENCE [LARGE SCALE GENOMIC DNA]</scope>
    <source>
        <strain evidence="1">BRIP57314</strain>
    </source>
</reference>
<dbReference type="InterPro" id="IPR036412">
    <property type="entry name" value="HAD-like_sf"/>
</dbReference>
<comment type="caution">
    <text evidence="1">The sequence shown here is derived from an EMBL/GenBank/DDBJ whole genome shotgun (WGS) entry which is preliminary data.</text>
</comment>
<evidence type="ECO:0000313" key="1">
    <source>
        <dbReference type="EMBL" id="TKW58784.1"/>
    </source>
</evidence>
<evidence type="ECO:0008006" key="3">
    <source>
        <dbReference type="Google" id="ProtNLM"/>
    </source>
</evidence>
<dbReference type="NCBIfam" id="TIGR01509">
    <property type="entry name" value="HAD-SF-IA-v3"/>
    <property type="match status" value="1"/>
</dbReference>
<accession>A0A4U6XSC3</accession>
<dbReference type="GO" id="GO:0006206">
    <property type="term" value="P:pyrimidine nucleobase metabolic process"/>
    <property type="evidence" value="ECO:0007669"/>
    <property type="project" value="TreeGrafter"/>
</dbReference>
<dbReference type="STRING" id="1306861.A0A4U6XSC3"/>
<dbReference type="Proteomes" id="UP000310108">
    <property type="component" value="Unassembled WGS sequence"/>
</dbReference>
<gene>
    <name evidence="1" type="ORF">CTA1_4501</name>
</gene>
<dbReference type="InterPro" id="IPR023214">
    <property type="entry name" value="HAD_sf"/>
</dbReference>
<dbReference type="SFLD" id="SFLDG01132">
    <property type="entry name" value="C1.5.3:_5'-Nucleotidase_Like"/>
    <property type="match status" value="1"/>
</dbReference>
<dbReference type="Gene3D" id="1.10.150.450">
    <property type="match status" value="1"/>
</dbReference>
<dbReference type="GO" id="GO:0009166">
    <property type="term" value="P:nucleotide catabolic process"/>
    <property type="evidence" value="ECO:0007669"/>
    <property type="project" value="TreeGrafter"/>
</dbReference>
<dbReference type="SUPFAM" id="SSF56784">
    <property type="entry name" value="HAD-like"/>
    <property type="match status" value="1"/>
</dbReference>